<name>A0A1G2K5C3_9BACT</name>
<comment type="caution">
    <text evidence="2">The sequence shown here is derived from an EMBL/GenBank/DDBJ whole genome shotgun (WGS) entry which is preliminary data.</text>
</comment>
<dbReference type="Proteomes" id="UP000177152">
    <property type="component" value="Unassembled WGS sequence"/>
</dbReference>
<keyword evidence="1" id="KW-0472">Membrane</keyword>
<evidence type="ECO:0000313" key="2">
    <source>
        <dbReference type="EMBL" id="OGZ93781.1"/>
    </source>
</evidence>
<feature type="transmembrane region" description="Helical" evidence="1">
    <location>
        <begin position="571"/>
        <end position="589"/>
    </location>
</feature>
<feature type="transmembrane region" description="Helical" evidence="1">
    <location>
        <begin position="81"/>
        <end position="101"/>
    </location>
</feature>
<feature type="transmembrane region" description="Helical" evidence="1">
    <location>
        <begin position="158"/>
        <end position="176"/>
    </location>
</feature>
<proteinExistence type="predicted"/>
<organism evidence="2 3">
    <name type="scientific">Candidatus Sungbacteria bacterium RIFCSPHIGHO2_01_FULL_47_32</name>
    <dbReference type="NCBI Taxonomy" id="1802264"/>
    <lineage>
        <taxon>Bacteria</taxon>
        <taxon>Candidatus Sungiibacteriota</taxon>
    </lineage>
</organism>
<accession>A0A1G2K5C3</accession>
<reference evidence="2 3" key="1">
    <citation type="journal article" date="2016" name="Nat. Commun.">
        <title>Thousands of microbial genomes shed light on interconnected biogeochemical processes in an aquifer system.</title>
        <authorList>
            <person name="Anantharaman K."/>
            <person name="Brown C.T."/>
            <person name="Hug L.A."/>
            <person name="Sharon I."/>
            <person name="Castelle C.J."/>
            <person name="Probst A.J."/>
            <person name="Thomas B.C."/>
            <person name="Singh A."/>
            <person name="Wilkins M.J."/>
            <person name="Karaoz U."/>
            <person name="Brodie E.L."/>
            <person name="Williams K.H."/>
            <person name="Hubbard S.S."/>
            <person name="Banfield J.F."/>
        </authorList>
    </citation>
    <scope>NUCLEOTIDE SEQUENCE [LARGE SCALE GENOMIC DNA]</scope>
</reference>
<feature type="transmembrane region" description="Helical" evidence="1">
    <location>
        <begin position="517"/>
        <end position="537"/>
    </location>
</feature>
<feature type="transmembrane region" description="Helical" evidence="1">
    <location>
        <begin position="24"/>
        <end position="45"/>
    </location>
</feature>
<sequence>ASSEQISAVPEKAGQNYESTIGKWWFGVIGVLAILFGVAFFLKYAFENNLISETMRVVLGIAGGVLFVALGEFLRPRLAKYSYILSGGGLALFYLSIYAAFQYYHLISQPTAFVAMIAVTIFGTVLSLWVDAVELAALSAAGGFLTPFLVSTGASNDFSFFSYLIVLNLGIVAVAFFKKWHQLVILGFAATILNFASWYGGFYDGSKLHFAIYILTVFYGLYLIAGLASNIVARKLADMGDLFVLSVNPAWYFGWLYFLIKSHPSHLMMDMGNGVNTPWIVQYSDQTLGFLAAILAGVYIVCAYLAVAVRSDDKRLVMFLGGVAVVFLTIAVPLILDQNAITIAWAVEAAVLFVLGIFLKNRDMRIFAICVYIVALVRLFGFDSSAGDLSSYVAIFNKRFFTYFIVIATVLGMGYIASKKKEELTAFERGDQMPTLFWTVGNFLIFLLIILEINSFFDSRIYALQVKLEKEIQRQIPVRNQSDPYYAYQDTYGIQYQAQTRLSADAGYRRLNNLRNAAISVFLTLYAIILMAIGVLYRNKYVRWSSVVLFGVTIVKVFFFDLTVLAAPQRIISFIVLGIILLFASYLYFRFEKRLEASQ</sequence>
<evidence type="ECO:0000256" key="1">
    <source>
        <dbReference type="SAM" id="Phobius"/>
    </source>
</evidence>
<feature type="transmembrane region" description="Helical" evidence="1">
    <location>
        <begin position="342"/>
        <end position="359"/>
    </location>
</feature>
<feature type="transmembrane region" description="Helical" evidence="1">
    <location>
        <begin position="208"/>
        <end position="228"/>
    </location>
</feature>
<dbReference type="PANTHER" id="PTHR38434">
    <property type="entry name" value="BLL2549 PROTEIN"/>
    <property type="match status" value="1"/>
</dbReference>
<feature type="transmembrane region" description="Helical" evidence="1">
    <location>
        <begin position="316"/>
        <end position="336"/>
    </location>
</feature>
<dbReference type="AlphaFoldDB" id="A0A1G2K5C3"/>
<dbReference type="PANTHER" id="PTHR38434:SF1">
    <property type="entry name" value="BLL2549 PROTEIN"/>
    <property type="match status" value="1"/>
</dbReference>
<feature type="transmembrane region" description="Helical" evidence="1">
    <location>
        <begin position="183"/>
        <end position="202"/>
    </location>
</feature>
<feature type="non-terminal residue" evidence="2">
    <location>
        <position position="1"/>
    </location>
</feature>
<feature type="transmembrane region" description="Helical" evidence="1">
    <location>
        <begin position="400"/>
        <end position="417"/>
    </location>
</feature>
<keyword evidence="1" id="KW-1133">Transmembrane helix</keyword>
<feature type="transmembrane region" description="Helical" evidence="1">
    <location>
        <begin position="57"/>
        <end position="75"/>
    </location>
</feature>
<dbReference type="Pfam" id="PF10101">
    <property type="entry name" value="DUF2339"/>
    <property type="match status" value="1"/>
</dbReference>
<feature type="transmembrane region" description="Helical" evidence="1">
    <location>
        <begin position="240"/>
        <end position="260"/>
    </location>
</feature>
<keyword evidence="1" id="KW-0812">Transmembrane</keyword>
<dbReference type="EMBL" id="MHQC01000050">
    <property type="protein sequence ID" value="OGZ93781.1"/>
    <property type="molecule type" value="Genomic_DNA"/>
</dbReference>
<protein>
    <recommendedName>
        <fullName evidence="4">DUF2339 domain-containing protein</fullName>
    </recommendedName>
</protein>
<feature type="transmembrane region" description="Helical" evidence="1">
    <location>
        <begin position="437"/>
        <end position="457"/>
    </location>
</feature>
<gene>
    <name evidence="2" type="ORF">A2633_04865</name>
</gene>
<dbReference type="InterPro" id="IPR019286">
    <property type="entry name" value="DUF2339_TM"/>
</dbReference>
<evidence type="ECO:0008006" key="4">
    <source>
        <dbReference type="Google" id="ProtNLM"/>
    </source>
</evidence>
<feature type="transmembrane region" description="Helical" evidence="1">
    <location>
        <begin position="288"/>
        <end position="309"/>
    </location>
</feature>
<feature type="transmembrane region" description="Helical" evidence="1">
    <location>
        <begin position="544"/>
        <end position="565"/>
    </location>
</feature>
<evidence type="ECO:0000313" key="3">
    <source>
        <dbReference type="Proteomes" id="UP000177152"/>
    </source>
</evidence>
<feature type="transmembrane region" description="Helical" evidence="1">
    <location>
        <begin position="113"/>
        <end position="138"/>
    </location>
</feature>
<feature type="transmembrane region" description="Helical" evidence="1">
    <location>
        <begin position="364"/>
        <end position="380"/>
    </location>
</feature>